<organism evidence="1 2">
    <name type="scientific">Alicyclobacillus tolerans</name>
    <dbReference type="NCBI Taxonomy" id="90970"/>
    <lineage>
        <taxon>Bacteria</taxon>
        <taxon>Bacillati</taxon>
        <taxon>Bacillota</taxon>
        <taxon>Bacilli</taxon>
        <taxon>Bacillales</taxon>
        <taxon>Alicyclobacillaceae</taxon>
        <taxon>Alicyclobacillus</taxon>
    </lineage>
</organism>
<dbReference type="STRING" id="1830138.SAMN05443507_11936"/>
<dbReference type="InterPro" id="IPR027417">
    <property type="entry name" value="P-loop_NTPase"/>
</dbReference>
<dbReference type="Proteomes" id="UP000184016">
    <property type="component" value="Unassembled WGS sequence"/>
</dbReference>
<dbReference type="Gene3D" id="3.40.50.300">
    <property type="entry name" value="P-loop containing nucleotide triphosphate hydrolases"/>
    <property type="match status" value="1"/>
</dbReference>
<reference evidence="2" key="1">
    <citation type="submission" date="2016-11" db="EMBL/GenBank/DDBJ databases">
        <authorList>
            <person name="Varghese N."/>
            <person name="Submissions S."/>
        </authorList>
    </citation>
    <scope>NUCLEOTIDE SEQUENCE [LARGE SCALE GENOMIC DNA]</scope>
    <source>
        <strain evidence="2">USBA-503</strain>
    </source>
</reference>
<sequence length="338" mass="37878">MKVLGELESIQGMEIVSSLEELSATREDVIIDSRKVSKSELYAWRQQHPAGKVYYLVEEKDPVLDAFARAQDVQLVLPGDIPHLLRGQTLSDQPVLALWGVVPRVGTTLLALALGRVMTEMHGGHVGVIGLNGYNPGFWMLKEQDHALDDVLSSVRTKRIDGATLQTAMVTMSHKLSYLPGLRNALHALEFQPEDVQFLLSVAKRTFDVVIVDVGSVLNTALALEGIRQATHRYCVSSDRFSAQQQYFQQMDYCLKPMGLSSEHWMLVGNQLYGKQEVLAKSLGMLPVAGIAYQDRFDMYAEQQPDPIQYFLDDRRTKKSMETIVTSVIDIKRERVVG</sequence>
<proteinExistence type="predicted"/>
<protein>
    <recommendedName>
        <fullName evidence="3">MinD-like ATPase involved in chromosome partitioning or flagellar assembly</fullName>
    </recommendedName>
</protein>
<dbReference type="AlphaFoldDB" id="A0A1M6UBV6"/>
<accession>A0A1M6UBV6</accession>
<keyword evidence="2" id="KW-1185">Reference proteome</keyword>
<dbReference type="SUPFAM" id="SSF52540">
    <property type="entry name" value="P-loop containing nucleoside triphosphate hydrolases"/>
    <property type="match status" value="1"/>
</dbReference>
<gene>
    <name evidence="1" type="ORF">SAMN05443507_11936</name>
</gene>
<evidence type="ECO:0000313" key="1">
    <source>
        <dbReference type="EMBL" id="SHK66722.1"/>
    </source>
</evidence>
<dbReference type="OrthoDB" id="2791974at2"/>
<dbReference type="RefSeq" id="WP_072874654.1">
    <property type="nucleotide sequence ID" value="NZ_FRAF01000019.1"/>
</dbReference>
<evidence type="ECO:0008006" key="3">
    <source>
        <dbReference type="Google" id="ProtNLM"/>
    </source>
</evidence>
<evidence type="ECO:0000313" key="2">
    <source>
        <dbReference type="Proteomes" id="UP000184016"/>
    </source>
</evidence>
<dbReference type="EMBL" id="FRAF01000019">
    <property type="protein sequence ID" value="SHK66722.1"/>
    <property type="molecule type" value="Genomic_DNA"/>
</dbReference>
<name>A0A1M6UBV6_9BACL</name>